<reference evidence="3 4" key="1">
    <citation type="journal article" date="2018" name="Biotechnol. Biofuels">
        <title>Integrative visual omics of the white-rot fungus Polyporus brumalis exposes the biotechnological potential of its oxidative enzymes for delignifying raw plant biomass.</title>
        <authorList>
            <person name="Miyauchi S."/>
            <person name="Rancon A."/>
            <person name="Drula E."/>
            <person name="Hage H."/>
            <person name="Chaduli D."/>
            <person name="Favel A."/>
            <person name="Grisel S."/>
            <person name="Henrissat B."/>
            <person name="Herpoel-Gimbert I."/>
            <person name="Ruiz-Duenas F.J."/>
            <person name="Chevret D."/>
            <person name="Hainaut M."/>
            <person name="Lin J."/>
            <person name="Wang M."/>
            <person name="Pangilinan J."/>
            <person name="Lipzen A."/>
            <person name="Lesage-Meessen L."/>
            <person name="Navarro D."/>
            <person name="Riley R."/>
            <person name="Grigoriev I.V."/>
            <person name="Zhou S."/>
            <person name="Raouche S."/>
            <person name="Rosso M.N."/>
        </authorList>
    </citation>
    <scope>NUCLEOTIDE SEQUENCE [LARGE SCALE GENOMIC DNA]</scope>
    <source>
        <strain evidence="3 4">BRFM 1820</strain>
    </source>
</reference>
<evidence type="ECO:0000313" key="4">
    <source>
        <dbReference type="Proteomes" id="UP000256964"/>
    </source>
</evidence>
<dbReference type="Gene3D" id="1.10.472.10">
    <property type="entry name" value="Cyclin-like"/>
    <property type="match status" value="1"/>
</dbReference>
<evidence type="ECO:0000256" key="1">
    <source>
        <dbReference type="SAM" id="MobiDB-lite"/>
    </source>
</evidence>
<dbReference type="Proteomes" id="UP000256964">
    <property type="component" value="Unassembled WGS sequence"/>
</dbReference>
<dbReference type="GO" id="GO:0005634">
    <property type="term" value="C:nucleus"/>
    <property type="evidence" value="ECO:0007669"/>
    <property type="project" value="TreeGrafter"/>
</dbReference>
<organism evidence="3 4">
    <name type="scientific">Lentinus brumalis</name>
    <dbReference type="NCBI Taxonomy" id="2498619"/>
    <lineage>
        <taxon>Eukaryota</taxon>
        <taxon>Fungi</taxon>
        <taxon>Dikarya</taxon>
        <taxon>Basidiomycota</taxon>
        <taxon>Agaricomycotina</taxon>
        <taxon>Agaricomycetes</taxon>
        <taxon>Polyporales</taxon>
        <taxon>Polyporaceae</taxon>
        <taxon>Lentinus</taxon>
    </lineage>
</organism>
<feature type="domain" description="Cyclin N-terminal" evidence="2">
    <location>
        <begin position="73"/>
        <end position="167"/>
    </location>
</feature>
<dbReference type="AlphaFoldDB" id="A0A371D9T1"/>
<dbReference type="EMBL" id="KZ857406">
    <property type="protein sequence ID" value="RDX49288.1"/>
    <property type="molecule type" value="Genomic_DNA"/>
</dbReference>
<evidence type="ECO:0000313" key="3">
    <source>
        <dbReference type="EMBL" id="RDX49288.1"/>
    </source>
</evidence>
<feature type="region of interest" description="Disordered" evidence="1">
    <location>
        <begin position="1"/>
        <end position="29"/>
    </location>
</feature>
<dbReference type="STRING" id="139420.A0A371D9T1"/>
<keyword evidence="4" id="KW-1185">Reference proteome</keyword>
<sequence>MSASSAPRHPSSSRRQPGSSSHPSGSRSSRIVGPWYGYEEPAKLCSRFLTHLFACPDLPPLSTAVPPAPTPPLANFIAYALYRTKLHASVTFGALYLLQRLKARFPAARGSSGHRLFISAYMIASKMICDDTYSNKSWSIVGQGMFALREINQMEREMCSFLEWELNIEHDALKEFEQKVRRDFTGLGPYPSYVHPSPVPAPMPSTTPYNAQTGNTAHAPSFSARSQQPPSRSPPKRIPPPTPLRARLPPSLSSRNPGTPSTPDLCRSTTTSPASSASPSTPQGYADYSIQVVSTGQLGTPVNHTSASPVNVAIQFTSNGPPLASIYAPQQRVLHRPRETGNFIARANPCVW</sequence>
<dbReference type="OrthoDB" id="244495at2759"/>
<dbReference type="InterPro" id="IPR006671">
    <property type="entry name" value="Cyclin_N"/>
</dbReference>
<feature type="compositionally biased region" description="Pro residues" evidence="1">
    <location>
        <begin position="231"/>
        <end position="243"/>
    </location>
</feature>
<dbReference type="InterPro" id="IPR013922">
    <property type="entry name" value="Cyclin_PHO80-like"/>
</dbReference>
<feature type="compositionally biased region" description="Polar residues" evidence="1">
    <location>
        <begin position="206"/>
        <end position="218"/>
    </location>
</feature>
<dbReference type="PANTHER" id="PTHR15615">
    <property type="match status" value="1"/>
</dbReference>
<feature type="compositionally biased region" description="Low complexity" evidence="1">
    <location>
        <begin position="268"/>
        <end position="282"/>
    </location>
</feature>
<dbReference type="GO" id="GO:0000307">
    <property type="term" value="C:cyclin-dependent protein kinase holoenzyme complex"/>
    <property type="evidence" value="ECO:0007669"/>
    <property type="project" value="TreeGrafter"/>
</dbReference>
<dbReference type="GO" id="GO:0016538">
    <property type="term" value="F:cyclin-dependent protein serine/threonine kinase regulator activity"/>
    <property type="evidence" value="ECO:0007669"/>
    <property type="project" value="TreeGrafter"/>
</dbReference>
<dbReference type="InterPro" id="IPR036915">
    <property type="entry name" value="Cyclin-like_sf"/>
</dbReference>
<evidence type="ECO:0000259" key="2">
    <source>
        <dbReference type="Pfam" id="PF00134"/>
    </source>
</evidence>
<feature type="region of interest" description="Disordered" evidence="1">
    <location>
        <begin position="195"/>
        <end position="283"/>
    </location>
</feature>
<accession>A0A371D9T1</accession>
<dbReference type="Pfam" id="PF00134">
    <property type="entry name" value="Cyclin_N"/>
    <property type="match status" value="1"/>
</dbReference>
<protein>
    <recommendedName>
        <fullName evidence="2">Cyclin N-terminal domain-containing protein</fullName>
    </recommendedName>
</protein>
<dbReference type="PANTHER" id="PTHR15615:SF108">
    <property type="entry name" value="PROTEIN CNPPD1"/>
    <property type="match status" value="1"/>
</dbReference>
<gene>
    <name evidence="3" type="ORF">OH76DRAFT_1439000</name>
</gene>
<feature type="compositionally biased region" description="Low complexity" evidence="1">
    <location>
        <begin position="220"/>
        <end position="230"/>
    </location>
</feature>
<name>A0A371D9T1_9APHY</name>
<proteinExistence type="predicted"/>
<dbReference type="CDD" id="cd20557">
    <property type="entry name" value="CYCLIN_ScPCL1-like"/>
    <property type="match status" value="1"/>
</dbReference>
<feature type="compositionally biased region" description="Low complexity" evidence="1">
    <location>
        <begin position="244"/>
        <end position="257"/>
    </location>
</feature>
<dbReference type="SUPFAM" id="SSF47954">
    <property type="entry name" value="Cyclin-like"/>
    <property type="match status" value="1"/>
</dbReference>
<dbReference type="GO" id="GO:0019901">
    <property type="term" value="F:protein kinase binding"/>
    <property type="evidence" value="ECO:0007669"/>
    <property type="project" value="InterPro"/>
</dbReference>